<dbReference type="RefSeq" id="WP_173057006.1">
    <property type="nucleotide sequence ID" value="NZ_BAABGO010000001.1"/>
</dbReference>
<reference evidence="2 3" key="1">
    <citation type="submission" date="2020-03" db="EMBL/GenBank/DDBJ databases">
        <title>Whole genome shotgun sequence of Phytohabitans houttuyneae NBRC 108639.</title>
        <authorList>
            <person name="Komaki H."/>
            <person name="Tamura T."/>
        </authorList>
    </citation>
    <scope>NUCLEOTIDE SEQUENCE [LARGE SCALE GENOMIC DNA]</scope>
    <source>
        <strain evidence="2 3">NBRC 108639</strain>
    </source>
</reference>
<sequence length="1184" mass="125569">MSVARRRIAVEFVAEMLRFHRDMQSGADDVRRLKDESRAAQLEVAKLGTESQRASAQVAQSARQAASSMAGARAEFGRAGSAAGREFGDAFTRDASGRLRTADGRFATEGARLGGSLGRGISRGVVPGLSGISGRPLLLLAAGGVAAVGALQGVPPVLAAIGGGLGAIPGLAAGASAALATLGVGLSGVGGAIGEVFDPPAGGGGGGGGIDQTAGALRRLEQAERALRYAQRDARESQVALNRAREQATRDLRDMALQLKGTRLDERSATIAVLEAERDLREVRARGGDPLEVERAQLAYEQAQHAVEETRNRLQDLTVDQGKAAKAGVEGSDTVQQALRDQERAYDAVKDAQYGVLDAQEALAAAQAGGGGGGAAAATAYDKLSKNAKKFVDAIRAQKTEIEGLRHLAQDRIFAGLDREFTQTFTQTLPFARKQIIRFGDDWNTTFKNLLRLGRDDQFLAGLDDALAASDRFFDNVNKRIPATGRTLSHLFTGSVPFIDRFGDTLLSYVDDFNDFIDRAAQDGSLEEFFEDAADQAEALLDIGREVIELVGRIGGMDQGSTLLRDMADALEKFNDEAHDMRSVEGIIATGNAAVKGLVEVLLVLGETLGETLADEGTRDAVILFFDILKVGAQIVGNLAQLFSALPDPIQSVVLAGAALFLVGSKIFGLFDRLGGILGRANGQLGHMGPMGAQAAAGLERVGRAAKAAGIALAAMQIGAILLDQFSDAEVKVSALSRALEEYGKTGKRTGELQRTFGRDTEDTRKIYSAAASGWAQDTARFAESIPIWGDLQRGFSETFHGQSFSGAKENVAQLDAELTNFLNTSEDVTAAQAAYNNEFYRSGLSFEEFKALLPESTAAMEKLASGVGGANLSQRLLNGSMEDAIEITGSYTDAWKALHGEMLSADEAALRAAEAIDAVGESFSENGRAIDGNSKAALENRIAVQRAAEQGAALAQQKYQETGSVQQASRAYNQHIAALREELRQAGLTKAQIDTLIKRYTTMPPLNVDSNLDTMRREAERYNAALDRIRRNVKAGGFGVNGNFVGIGGNRWGGVYEHAQIGKLREAHIAAAHPVARYAYAERATGGEAFIPRYGHRARAVSIGQRAMGWHGMDVVPKGALAAAYGQAMSLPPSLIPVPAAPHGPIVLEIRSSGSSEDELLLERLRRAVRVRGGDVQIVIGTS</sequence>
<protein>
    <submittedName>
        <fullName evidence="2">Uncharacterized protein</fullName>
    </submittedName>
</protein>
<dbReference type="EMBL" id="BLPF01000001">
    <property type="protein sequence ID" value="GFJ79474.1"/>
    <property type="molecule type" value="Genomic_DNA"/>
</dbReference>
<keyword evidence="1" id="KW-0175">Coiled coil</keyword>
<evidence type="ECO:0000313" key="3">
    <source>
        <dbReference type="Proteomes" id="UP000482800"/>
    </source>
</evidence>
<comment type="caution">
    <text evidence="2">The sequence shown here is derived from an EMBL/GenBank/DDBJ whole genome shotgun (WGS) entry which is preliminary data.</text>
</comment>
<keyword evidence="3" id="KW-1185">Reference proteome</keyword>
<accession>A0A6V8K6T6</accession>
<proteinExistence type="predicted"/>
<dbReference type="AlphaFoldDB" id="A0A6V8K6T6"/>
<evidence type="ECO:0000256" key="1">
    <source>
        <dbReference type="SAM" id="Coils"/>
    </source>
</evidence>
<feature type="coiled-coil region" evidence="1">
    <location>
        <begin position="293"/>
        <end position="320"/>
    </location>
</feature>
<reference evidence="2 3" key="2">
    <citation type="submission" date="2020-03" db="EMBL/GenBank/DDBJ databases">
        <authorList>
            <person name="Ichikawa N."/>
            <person name="Kimura A."/>
            <person name="Kitahashi Y."/>
            <person name="Uohara A."/>
        </authorList>
    </citation>
    <scope>NUCLEOTIDE SEQUENCE [LARGE SCALE GENOMIC DNA]</scope>
    <source>
        <strain evidence="2 3">NBRC 108639</strain>
    </source>
</reference>
<evidence type="ECO:0000313" key="2">
    <source>
        <dbReference type="EMBL" id="GFJ79474.1"/>
    </source>
</evidence>
<name>A0A6V8K6T6_9ACTN</name>
<organism evidence="2 3">
    <name type="scientific">Phytohabitans houttuyneae</name>
    <dbReference type="NCBI Taxonomy" id="1076126"/>
    <lineage>
        <taxon>Bacteria</taxon>
        <taxon>Bacillati</taxon>
        <taxon>Actinomycetota</taxon>
        <taxon>Actinomycetes</taxon>
        <taxon>Micromonosporales</taxon>
        <taxon>Micromonosporaceae</taxon>
    </lineage>
</organism>
<dbReference type="Proteomes" id="UP000482800">
    <property type="component" value="Unassembled WGS sequence"/>
</dbReference>
<gene>
    <name evidence="2" type="ORF">Phou_036540</name>
</gene>